<evidence type="ECO:0000256" key="1">
    <source>
        <dbReference type="SAM" id="MobiDB-lite"/>
    </source>
</evidence>
<protein>
    <submittedName>
        <fullName evidence="2">Uncharacterized protein</fullName>
    </submittedName>
</protein>
<gene>
    <name evidence="2" type="ORF">PSTT_11633</name>
</gene>
<reference evidence="2" key="1">
    <citation type="submission" date="2017-12" db="EMBL/GenBank/DDBJ databases">
        <title>Gene loss provides genomic basis for host adaptation in cereal stripe rust fungi.</title>
        <authorList>
            <person name="Xia C."/>
        </authorList>
    </citation>
    <scope>NUCLEOTIDE SEQUENCE [LARGE SCALE GENOMIC DNA]</scope>
    <source>
        <strain evidence="2">93-210</strain>
    </source>
</reference>
<dbReference type="AlphaFoldDB" id="A0A2S4UZM9"/>
<dbReference type="VEuPathDB" id="FungiDB:PSHT_04054"/>
<feature type="region of interest" description="Disordered" evidence="1">
    <location>
        <begin position="101"/>
        <end position="127"/>
    </location>
</feature>
<comment type="caution">
    <text evidence="2">The sequence shown here is derived from an EMBL/GenBank/DDBJ whole genome shotgun (WGS) entry which is preliminary data.</text>
</comment>
<dbReference type="Proteomes" id="UP000239156">
    <property type="component" value="Unassembled WGS sequence"/>
</dbReference>
<keyword evidence="3" id="KW-1185">Reference proteome</keyword>
<evidence type="ECO:0000313" key="2">
    <source>
        <dbReference type="EMBL" id="POW02711.1"/>
    </source>
</evidence>
<proteinExistence type="predicted"/>
<organism evidence="2 3">
    <name type="scientific">Puccinia striiformis</name>
    <dbReference type="NCBI Taxonomy" id="27350"/>
    <lineage>
        <taxon>Eukaryota</taxon>
        <taxon>Fungi</taxon>
        <taxon>Dikarya</taxon>
        <taxon>Basidiomycota</taxon>
        <taxon>Pucciniomycotina</taxon>
        <taxon>Pucciniomycetes</taxon>
        <taxon>Pucciniales</taxon>
        <taxon>Pucciniaceae</taxon>
        <taxon>Puccinia</taxon>
    </lineage>
</organism>
<sequence length="127" mass="14172">MSSFTIDSEIPSSQNRLHRHALLLKLIRDALALNLDIPAQSAPQTRDSIQRQASVNAFCQDIHTLASVSAFKPRSDSDSQESPLFNLPRRLYPRLSSSRLALPPITQLPPPRRAPNSVGETSCRPRY</sequence>
<name>A0A2S4UZM9_9BASI</name>
<accession>A0A2S4UZM9</accession>
<evidence type="ECO:0000313" key="3">
    <source>
        <dbReference type="Proteomes" id="UP000239156"/>
    </source>
</evidence>
<dbReference type="EMBL" id="PKSL01000137">
    <property type="protein sequence ID" value="POW02711.1"/>
    <property type="molecule type" value="Genomic_DNA"/>
</dbReference>
<dbReference type="VEuPathDB" id="FungiDB:PSTT_11633"/>